<protein>
    <submittedName>
        <fullName evidence="4">Ribonuclease H-like domain-containing protein</fullName>
    </submittedName>
</protein>
<dbReference type="Pfam" id="PF13976">
    <property type="entry name" value="gag_pre-integrs"/>
    <property type="match status" value="1"/>
</dbReference>
<accession>A0A6L2L888</accession>
<feature type="region of interest" description="Disordered" evidence="2">
    <location>
        <begin position="772"/>
        <end position="799"/>
    </location>
</feature>
<dbReference type="InterPro" id="IPR025724">
    <property type="entry name" value="GAG-pre-integrase_dom"/>
</dbReference>
<keyword evidence="1" id="KW-0175">Coiled coil</keyword>
<feature type="compositionally biased region" description="Basic and acidic residues" evidence="2">
    <location>
        <begin position="779"/>
        <end position="798"/>
    </location>
</feature>
<comment type="caution">
    <text evidence="4">The sequence shown here is derived from an EMBL/GenBank/DDBJ whole genome shotgun (WGS) entry which is preliminary data.</text>
</comment>
<dbReference type="PANTHER" id="PTHR11439:SF524">
    <property type="entry name" value="RNA-DIRECTED DNA POLYMERASE, PROTEIN KINASE RLK-PELLE-DLSV FAMILY"/>
    <property type="match status" value="1"/>
</dbReference>
<dbReference type="CDD" id="cd09272">
    <property type="entry name" value="RNase_HI_RT_Ty1"/>
    <property type="match status" value="1"/>
</dbReference>
<feature type="region of interest" description="Disordered" evidence="2">
    <location>
        <begin position="1048"/>
        <end position="1068"/>
    </location>
</feature>
<evidence type="ECO:0000259" key="3">
    <source>
        <dbReference type="Pfam" id="PF13976"/>
    </source>
</evidence>
<name>A0A6L2L888_TANCI</name>
<gene>
    <name evidence="4" type="ORF">Tci_029328</name>
</gene>
<feature type="compositionally biased region" description="Basic and acidic residues" evidence="2">
    <location>
        <begin position="963"/>
        <end position="972"/>
    </location>
</feature>
<evidence type="ECO:0000256" key="1">
    <source>
        <dbReference type="SAM" id="Coils"/>
    </source>
</evidence>
<evidence type="ECO:0000313" key="4">
    <source>
        <dbReference type="EMBL" id="GEU57350.1"/>
    </source>
</evidence>
<evidence type="ECO:0000256" key="2">
    <source>
        <dbReference type="SAM" id="MobiDB-lite"/>
    </source>
</evidence>
<sequence length="1083" mass="122461">MKILTPSLYDGDVVSTRCFDVVVVYGKTLTVDARSEAVVVEVGTPVASYPCLKHGNCERVCDVLLLEVDFEGVCGGKRDLSLGMSMGKKLYPYTGCERVTDKKRIASTGDRQQLHGLVLRCGLESYELVRNALFPDSSIPTRCDSTEDFYPVMKPSTIPHAFLTNQHTWHQRLGYLGSGVLRHVLSSNLISCNKEKPPVLCHACQLGKHARLLFTNTKLYFSALKRIMRNVSGTLDHGLQLFSSSTTSLVAYSDVDWAGCPTTRRSTSGYCVFLGNNLLLWSAKRQPKLSRFSAEAAYRGVANVVVETCWLRNPLLQHQCTKHIKIDIHLLEIWLLLVKEEEVVAVKVEEQVVEPNVEMIEDDVSELPKNGYVRLNVHGHNNLWESAWKLLGFMHLFKEKYKQITIEGDFSISVHASVCEFCYCLHFHRLMMVNTRTDAELSAAVQNALQTLLPQIRVEIREEFRTGSEPSNSGGNPPPVTIHTWLERFNKQKPRSFEKATAPVDAENWISHMEKIFDVMGWEFLTKVYEEYWESKMNACGRLLKDNCLTFSKAVQLTPTKDSLDCDDLASTPPMTRMTRLCPEFVQFINLRFLTLVGTKEVTGLVSQIVIVLETLFVGIKRLHGVTTAQQYDDLRVEFNTSEFNLVTYKRGLTSVEEQLVFYKTNEVIFCEQIVVLKRDLSYRDLKINGLKCELEKLKKEKESTQLKLENFDQAYKSLDKLIGSQITDKNRKGVGFKSYNSVPPPPTGLFLPLKIDLSYSGLEEFQQSEFESYGPKSCETESKNASKEIPNKLKESPDAPLVKNKVSDNKDCTVESLIVVEKKTVVPTVAKIEFVKAKQQEKLVRKPVKYAKMYRPRPVNTVRPRPVTTARPNLAVVNVVRENKTSAKVKTVNEDVRLQALVDGKKVILNEASIRCDLRLGDAEGTACLPNAAIFEELARMGKKKSRRKQRKETEVSQGKPPTEEHIRTPSHDPLPSGEDILQLNELMVICIKLTDMVLSLEQIKTNQAAKIKKLKKKVKKLEGMKKKRTHGLKRLYKVGLNARIESSKEEEGLGDQDDASKQGRITDIDADEDLSLINKIT</sequence>
<reference evidence="4" key="1">
    <citation type="journal article" date="2019" name="Sci. Rep.">
        <title>Draft genome of Tanacetum cinerariifolium, the natural source of mosquito coil.</title>
        <authorList>
            <person name="Yamashiro T."/>
            <person name="Shiraishi A."/>
            <person name="Satake H."/>
            <person name="Nakayama K."/>
        </authorList>
    </citation>
    <scope>NUCLEOTIDE SEQUENCE</scope>
</reference>
<dbReference type="AlphaFoldDB" id="A0A6L2L888"/>
<organism evidence="4">
    <name type="scientific">Tanacetum cinerariifolium</name>
    <name type="common">Dalmatian daisy</name>
    <name type="synonym">Chrysanthemum cinerariifolium</name>
    <dbReference type="NCBI Taxonomy" id="118510"/>
    <lineage>
        <taxon>Eukaryota</taxon>
        <taxon>Viridiplantae</taxon>
        <taxon>Streptophyta</taxon>
        <taxon>Embryophyta</taxon>
        <taxon>Tracheophyta</taxon>
        <taxon>Spermatophyta</taxon>
        <taxon>Magnoliopsida</taxon>
        <taxon>eudicotyledons</taxon>
        <taxon>Gunneridae</taxon>
        <taxon>Pentapetalae</taxon>
        <taxon>asterids</taxon>
        <taxon>campanulids</taxon>
        <taxon>Asterales</taxon>
        <taxon>Asteraceae</taxon>
        <taxon>Asteroideae</taxon>
        <taxon>Anthemideae</taxon>
        <taxon>Anthemidinae</taxon>
        <taxon>Tanacetum</taxon>
    </lineage>
</organism>
<feature type="coiled-coil region" evidence="1">
    <location>
        <begin position="688"/>
        <end position="715"/>
    </location>
</feature>
<dbReference type="EMBL" id="BKCJ010003814">
    <property type="protein sequence ID" value="GEU57350.1"/>
    <property type="molecule type" value="Genomic_DNA"/>
</dbReference>
<feature type="region of interest" description="Disordered" evidence="2">
    <location>
        <begin position="942"/>
        <end position="979"/>
    </location>
</feature>
<proteinExistence type="predicted"/>
<feature type="domain" description="GAG-pre-integrase" evidence="3">
    <location>
        <begin position="164"/>
        <end position="209"/>
    </location>
</feature>
<feature type="compositionally biased region" description="Basic residues" evidence="2">
    <location>
        <begin position="942"/>
        <end position="952"/>
    </location>
</feature>
<dbReference type="PANTHER" id="PTHR11439">
    <property type="entry name" value="GAG-POL-RELATED RETROTRANSPOSON"/>
    <property type="match status" value="1"/>
</dbReference>